<name>A0A1M7FVR3_9ACTN</name>
<feature type="transmembrane region" description="Helical" evidence="1">
    <location>
        <begin position="208"/>
        <end position="229"/>
    </location>
</feature>
<reference evidence="2 3" key="1">
    <citation type="submission" date="2016-11" db="EMBL/GenBank/DDBJ databases">
        <authorList>
            <person name="Jaros S."/>
            <person name="Januszkiewicz K."/>
            <person name="Wedrychowicz H."/>
        </authorList>
    </citation>
    <scope>NUCLEOTIDE SEQUENCE [LARGE SCALE GENOMIC DNA]</scope>
    <source>
        <strain evidence="2 3">CGMCC 4.2025</strain>
    </source>
</reference>
<keyword evidence="1" id="KW-1133">Transmembrane helix</keyword>
<keyword evidence="3" id="KW-1185">Reference proteome</keyword>
<dbReference type="STRING" id="310782.SAMN05216499_10861"/>
<feature type="transmembrane region" description="Helical" evidence="1">
    <location>
        <begin position="241"/>
        <end position="259"/>
    </location>
</feature>
<protein>
    <recommendedName>
        <fullName evidence="4">PqqD family protein</fullName>
    </recommendedName>
</protein>
<dbReference type="Proteomes" id="UP000184111">
    <property type="component" value="Unassembled WGS sequence"/>
</dbReference>
<feature type="transmembrane region" description="Helical" evidence="1">
    <location>
        <begin position="106"/>
        <end position="126"/>
    </location>
</feature>
<evidence type="ECO:0008006" key="4">
    <source>
        <dbReference type="Google" id="ProtNLM"/>
    </source>
</evidence>
<keyword evidence="1" id="KW-0812">Transmembrane</keyword>
<evidence type="ECO:0000313" key="3">
    <source>
        <dbReference type="Proteomes" id="UP000184111"/>
    </source>
</evidence>
<dbReference type="EMBL" id="FRBI01000008">
    <property type="protein sequence ID" value="SHM07729.1"/>
    <property type="molecule type" value="Genomic_DNA"/>
</dbReference>
<dbReference type="OrthoDB" id="4515621at2"/>
<accession>A0A1M7FVR3</accession>
<dbReference type="AlphaFoldDB" id="A0A1M7FVR3"/>
<feature type="transmembrane region" description="Helical" evidence="1">
    <location>
        <begin position="146"/>
        <end position="164"/>
    </location>
</feature>
<feature type="transmembrane region" description="Helical" evidence="1">
    <location>
        <begin position="324"/>
        <end position="348"/>
    </location>
</feature>
<evidence type="ECO:0000256" key="1">
    <source>
        <dbReference type="SAM" id="Phobius"/>
    </source>
</evidence>
<dbReference type="RefSeq" id="WP_073498203.1">
    <property type="nucleotide sequence ID" value="NZ_FRBI01000008.1"/>
</dbReference>
<sequence>MSGPTLAVHQLSFVPEGDDVLVGRVETGSYAVFPADGAELLRQLAAGLPLEQAARWYEEAFDEPVDVEDFVDTLQELGFLKEHGGDEPSAEPAAPAPVRHQALGRALFGTPAWILYALSFTAWAVVCVRHPDLLPHPSQIFFVKSLLIVQAVITFGQIPLILAHEGYHVLAGRRLGLPSSLRLSNRLTYIVAETQLNGLMSVPRRRRYLPFLSGMVCDAVVFALLGLAAQLARQPGGDLSVTSRVCLALAFTVALRFAWQFQLYLRTDLFYVLATAMKCHDLHDASKAVMRNRLWRLLRMPHRTVDLSRWTDRDRKVGGYYGPFLVIGVCAFIGLTLFASIPVGIRYFTVAGEAIGARKIDAHFWDSVLSLGFNIAQVVTLIVLARGKRRQGAPRQPAPSER</sequence>
<gene>
    <name evidence="2" type="ORF">SAMN05216499_10861</name>
</gene>
<organism evidence="2 3">
    <name type="scientific">Actinacidiphila paucisporea</name>
    <dbReference type="NCBI Taxonomy" id="310782"/>
    <lineage>
        <taxon>Bacteria</taxon>
        <taxon>Bacillati</taxon>
        <taxon>Actinomycetota</taxon>
        <taxon>Actinomycetes</taxon>
        <taxon>Kitasatosporales</taxon>
        <taxon>Streptomycetaceae</taxon>
        <taxon>Actinacidiphila</taxon>
    </lineage>
</organism>
<evidence type="ECO:0000313" key="2">
    <source>
        <dbReference type="EMBL" id="SHM07729.1"/>
    </source>
</evidence>
<proteinExistence type="predicted"/>
<keyword evidence="1" id="KW-0472">Membrane</keyword>
<feature type="transmembrane region" description="Helical" evidence="1">
    <location>
        <begin position="368"/>
        <end position="385"/>
    </location>
</feature>